<dbReference type="EMBL" id="PDEQ01000010">
    <property type="protein sequence ID" value="PEN11338.1"/>
    <property type="molecule type" value="Genomic_DNA"/>
</dbReference>
<feature type="transmembrane region" description="Helical" evidence="2">
    <location>
        <begin position="263"/>
        <end position="283"/>
    </location>
</feature>
<protein>
    <recommendedName>
        <fullName evidence="5">Cytochrome oxidase subunit I profile domain-containing protein</fullName>
    </recommendedName>
</protein>
<feature type="transmembrane region" description="Helical" evidence="2">
    <location>
        <begin position="237"/>
        <end position="257"/>
    </location>
</feature>
<organism evidence="3 4">
    <name type="scientific">Longibacter salinarum</name>
    <dbReference type="NCBI Taxonomy" id="1850348"/>
    <lineage>
        <taxon>Bacteria</taxon>
        <taxon>Pseudomonadati</taxon>
        <taxon>Rhodothermota</taxon>
        <taxon>Rhodothermia</taxon>
        <taxon>Rhodothermales</taxon>
        <taxon>Salisaetaceae</taxon>
        <taxon>Longibacter</taxon>
    </lineage>
</organism>
<proteinExistence type="predicted"/>
<dbReference type="AlphaFoldDB" id="A0A2A8CTZ2"/>
<feature type="region of interest" description="Disordered" evidence="1">
    <location>
        <begin position="1"/>
        <end position="23"/>
    </location>
</feature>
<feature type="transmembrane region" description="Helical" evidence="2">
    <location>
        <begin position="99"/>
        <end position="120"/>
    </location>
</feature>
<name>A0A2A8CTZ2_9BACT</name>
<feature type="transmembrane region" description="Helical" evidence="2">
    <location>
        <begin position="327"/>
        <end position="348"/>
    </location>
</feature>
<sequence>MSMSSPSAPAIDPESKSTASVRGRQTSQSMAVWLGALLCFVLAGSTGAFFRAAPWFGWTAGFDLGNVRHAHSHLMYFGWVMPAAMAILATHLSSRRIRTLGWATLWLAALSYPPFFLYGYGMATVGSMQLPLSVILATANLLAWYVLAGFYVMERGKAPDAARGFWDGAVGLLVLSSIGAWGLGVVQAIRPESSFWFAAALHLFLDLFAHGWILLFVLGCAALALDSSASLLLRWSRRLLIGAVPFTFVLSIPPSLVPPSLNVVGALGGLFAGIGALGVLVALLRAWGQRDDGGFWLPGLIAFLVVALAWIGMSIPDVGAWGLDAGLRIPYLHILLLGGATLGLWSAARATWGPGATPGHGLFVVASVLLLVSLWPLTGIFPGAWRGSWVMRAVLAGAAAPVLAAVYTVVRLGVTARST</sequence>
<feature type="transmembrane region" description="Helical" evidence="2">
    <location>
        <begin position="295"/>
        <end position="315"/>
    </location>
</feature>
<feature type="transmembrane region" description="Helical" evidence="2">
    <location>
        <begin position="389"/>
        <end position="410"/>
    </location>
</feature>
<evidence type="ECO:0000256" key="2">
    <source>
        <dbReference type="SAM" id="Phobius"/>
    </source>
</evidence>
<comment type="caution">
    <text evidence="3">The sequence shown here is derived from an EMBL/GenBank/DDBJ whole genome shotgun (WGS) entry which is preliminary data.</text>
</comment>
<feature type="transmembrane region" description="Helical" evidence="2">
    <location>
        <begin position="360"/>
        <end position="377"/>
    </location>
</feature>
<feature type="transmembrane region" description="Helical" evidence="2">
    <location>
        <begin position="73"/>
        <end position="92"/>
    </location>
</feature>
<keyword evidence="2" id="KW-0472">Membrane</keyword>
<keyword evidence="2" id="KW-1133">Transmembrane helix</keyword>
<evidence type="ECO:0000256" key="1">
    <source>
        <dbReference type="SAM" id="MobiDB-lite"/>
    </source>
</evidence>
<feature type="transmembrane region" description="Helical" evidence="2">
    <location>
        <begin position="132"/>
        <end position="153"/>
    </location>
</feature>
<feature type="transmembrane region" description="Helical" evidence="2">
    <location>
        <begin position="165"/>
        <end position="189"/>
    </location>
</feature>
<feature type="transmembrane region" description="Helical" evidence="2">
    <location>
        <begin position="31"/>
        <end position="53"/>
    </location>
</feature>
<evidence type="ECO:0000313" key="4">
    <source>
        <dbReference type="Proteomes" id="UP000220102"/>
    </source>
</evidence>
<gene>
    <name evidence="3" type="ORF">CRI94_16265</name>
</gene>
<keyword evidence="2" id="KW-0812">Transmembrane</keyword>
<evidence type="ECO:0008006" key="5">
    <source>
        <dbReference type="Google" id="ProtNLM"/>
    </source>
</evidence>
<accession>A0A2A8CTZ2</accession>
<evidence type="ECO:0000313" key="3">
    <source>
        <dbReference type="EMBL" id="PEN11338.1"/>
    </source>
</evidence>
<dbReference type="Proteomes" id="UP000220102">
    <property type="component" value="Unassembled WGS sequence"/>
</dbReference>
<keyword evidence="4" id="KW-1185">Reference proteome</keyword>
<reference evidence="3 4" key="1">
    <citation type="submission" date="2017-10" db="EMBL/GenBank/DDBJ databases">
        <title>Draft genome of Longibacter Salinarum.</title>
        <authorList>
            <person name="Goh K.M."/>
            <person name="Shamsir M.S."/>
            <person name="Lim S.W."/>
        </authorList>
    </citation>
    <scope>NUCLEOTIDE SEQUENCE [LARGE SCALE GENOMIC DNA]</scope>
    <source>
        <strain evidence="3 4">KCTC 52045</strain>
    </source>
</reference>
<feature type="transmembrane region" description="Helical" evidence="2">
    <location>
        <begin position="195"/>
        <end position="225"/>
    </location>
</feature>